<dbReference type="PROSITE" id="PS51078">
    <property type="entry name" value="ICLR_ED"/>
    <property type="match status" value="1"/>
</dbReference>
<organism evidence="8 9">
    <name type="scientific">Budvicia aquatica</name>
    <dbReference type="NCBI Taxonomy" id="82979"/>
    <lineage>
        <taxon>Bacteria</taxon>
        <taxon>Pseudomonadati</taxon>
        <taxon>Pseudomonadota</taxon>
        <taxon>Gammaproteobacteria</taxon>
        <taxon>Enterobacterales</taxon>
        <taxon>Budviciaceae</taxon>
        <taxon>Budvicia</taxon>
    </lineage>
</organism>
<dbReference type="EMBL" id="PDDX01000001">
    <property type="protein sequence ID" value="PHI28643.1"/>
    <property type="molecule type" value="Genomic_DNA"/>
</dbReference>
<dbReference type="SMART" id="SM00346">
    <property type="entry name" value="HTH_ICLR"/>
    <property type="match status" value="1"/>
</dbReference>
<dbReference type="Pfam" id="PF09339">
    <property type="entry name" value="HTH_IclR"/>
    <property type="match status" value="1"/>
</dbReference>
<name>A0A2C6DIR5_9GAMM</name>
<evidence type="ECO:0000256" key="4">
    <source>
        <dbReference type="ARBA" id="ARBA00040379"/>
    </source>
</evidence>
<evidence type="ECO:0000259" key="7">
    <source>
        <dbReference type="PROSITE" id="PS51078"/>
    </source>
</evidence>
<keyword evidence="3" id="KW-0804">Transcription</keyword>
<dbReference type="SUPFAM" id="SSF55781">
    <property type="entry name" value="GAF domain-like"/>
    <property type="match status" value="1"/>
</dbReference>
<dbReference type="InterPro" id="IPR036390">
    <property type="entry name" value="WH_DNA-bd_sf"/>
</dbReference>
<accession>A0A2C6DIR5</accession>
<dbReference type="Gene3D" id="3.30.450.40">
    <property type="match status" value="1"/>
</dbReference>
<feature type="domain" description="HTH iclR-type" evidence="6">
    <location>
        <begin position="7"/>
        <end position="69"/>
    </location>
</feature>
<dbReference type="InterPro" id="IPR005471">
    <property type="entry name" value="Tscrpt_reg_IclR_N"/>
</dbReference>
<dbReference type="InterPro" id="IPR014757">
    <property type="entry name" value="Tscrpt_reg_IclR_C"/>
</dbReference>
<keyword evidence="9" id="KW-1185">Reference proteome</keyword>
<dbReference type="PROSITE" id="PS51077">
    <property type="entry name" value="HTH_ICLR"/>
    <property type="match status" value="1"/>
</dbReference>
<dbReference type="PANTHER" id="PTHR30136:SF24">
    <property type="entry name" value="HTH-TYPE TRANSCRIPTIONAL REPRESSOR ALLR"/>
    <property type="match status" value="1"/>
</dbReference>
<reference evidence="9" key="1">
    <citation type="submission" date="2017-09" db="EMBL/GenBank/DDBJ databases">
        <title>FDA dAtabase for Regulatory Grade micrObial Sequences (FDA-ARGOS): Supporting development and validation of Infectious Disease Dx tests.</title>
        <authorList>
            <person name="Minogue T."/>
            <person name="Wolcott M."/>
            <person name="Wasieloski L."/>
            <person name="Aguilar W."/>
            <person name="Moore D."/>
            <person name="Tallon L."/>
            <person name="Sadzewicz L."/>
            <person name="Ott S."/>
            <person name="Zhao X."/>
            <person name="Nagaraj S."/>
            <person name="Vavikolanu K."/>
            <person name="Aluvathingal J."/>
            <person name="Nadendla S."/>
            <person name="Sichtig H."/>
        </authorList>
    </citation>
    <scope>NUCLEOTIDE SEQUENCE [LARGE SCALE GENOMIC DNA]</scope>
    <source>
        <strain evidence="9">FDAARGOS_387</strain>
    </source>
</reference>
<dbReference type="Gene3D" id="1.10.10.10">
    <property type="entry name" value="Winged helix-like DNA-binding domain superfamily/Winged helix DNA-binding domain"/>
    <property type="match status" value="1"/>
</dbReference>
<sequence>MSDKLNSSSIDKVLTILESVSKHPTGISLADLAKNTKIAKTTVFRILETLKLREYVTLDNLTERYILDIKSLELGIKGLMNVNLVEVAIPYLKKLSSLTQETCFLGVYNHGHVVYLYKSEGTLAIQTNAHLGSRMPAYCTGIGKALLAYQPQEEIDLRLKEPLVKYTENTIIDRVGLYEALADIRLKGYSFDNEENEEGLTCVAKPIFNYTGNVIGAISVAGPTNRMKPKIDQVINELKNVCQVVSRRLGYIE</sequence>
<dbReference type="AlphaFoldDB" id="A0A2C6DIR5"/>
<dbReference type="STRING" id="1111728.GCA_000427805_02941"/>
<dbReference type="SUPFAM" id="SSF46785">
    <property type="entry name" value="Winged helix' DNA-binding domain"/>
    <property type="match status" value="1"/>
</dbReference>
<dbReference type="Pfam" id="PF01614">
    <property type="entry name" value="IclR_C"/>
    <property type="match status" value="1"/>
</dbReference>
<evidence type="ECO:0000256" key="2">
    <source>
        <dbReference type="ARBA" id="ARBA00023125"/>
    </source>
</evidence>
<dbReference type="RefSeq" id="WP_029095333.1">
    <property type="nucleotide sequence ID" value="NZ_PDDX01000001.1"/>
</dbReference>
<gene>
    <name evidence="8" type="ORF">CRN84_04555</name>
</gene>
<evidence type="ECO:0000313" key="9">
    <source>
        <dbReference type="Proteomes" id="UP000224974"/>
    </source>
</evidence>
<dbReference type="InterPro" id="IPR050707">
    <property type="entry name" value="HTH_MetabolicPath_Reg"/>
</dbReference>
<dbReference type="OrthoDB" id="9807558at2"/>
<proteinExistence type="predicted"/>
<dbReference type="InterPro" id="IPR029016">
    <property type="entry name" value="GAF-like_dom_sf"/>
</dbReference>
<dbReference type="Proteomes" id="UP000224974">
    <property type="component" value="Unassembled WGS sequence"/>
</dbReference>
<dbReference type="GO" id="GO:0003700">
    <property type="term" value="F:DNA-binding transcription factor activity"/>
    <property type="evidence" value="ECO:0007669"/>
    <property type="project" value="TreeGrafter"/>
</dbReference>
<evidence type="ECO:0000259" key="6">
    <source>
        <dbReference type="PROSITE" id="PS51077"/>
    </source>
</evidence>
<dbReference type="GO" id="GO:0045892">
    <property type="term" value="P:negative regulation of DNA-templated transcription"/>
    <property type="evidence" value="ECO:0007669"/>
    <property type="project" value="TreeGrafter"/>
</dbReference>
<comment type="caution">
    <text evidence="8">The sequence shown here is derived from an EMBL/GenBank/DDBJ whole genome shotgun (WGS) entry which is preliminary data.</text>
</comment>
<evidence type="ECO:0000313" key="8">
    <source>
        <dbReference type="EMBL" id="PHI28643.1"/>
    </source>
</evidence>
<evidence type="ECO:0000256" key="1">
    <source>
        <dbReference type="ARBA" id="ARBA00023015"/>
    </source>
</evidence>
<dbReference type="InterPro" id="IPR036388">
    <property type="entry name" value="WH-like_DNA-bd_sf"/>
</dbReference>
<dbReference type="PANTHER" id="PTHR30136">
    <property type="entry name" value="HELIX-TURN-HELIX TRANSCRIPTIONAL REGULATOR, ICLR FAMILY"/>
    <property type="match status" value="1"/>
</dbReference>
<evidence type="ECO:0000256" key="3">
    <source>
        <dbReference type="ARBA" id="ARBA00023163"/>
    </source>
</evidence>
<keyword evidence="1" id="KW-0805">Transcription regulation</keyword>
<feature type="domain" description="IclR-ED" evidence="7">
    <location>
        <begin position="70"/>
        <end position="251"/>
    </location>
</feature>
<protein>
    <recommendedName>
        <fullName evidence="4">HTH-type transcriptional repressor AllR</fullName>
    </recommendedName>
    <alternativeName>
        <fullName evidence="5">Negative regulator of allantoin and glyoxylate utilization operons</fullName>
    </alternativeName>
</protein>
<evidence type="ECO:0000256" key="5">
    <source>
        <dbReference type="ARBA" id="ARBA00042627"/>
    </source>
</evidence>
<dbReference type="GO" id="GO:0003677">
    <property type="term" value="F:DNA binding"/>
    <property type="evidence" value="ECO:0007669"/>
    <property type="project" value="UniProtKB-KW"/>
</dbReference>
<keyword evidence="2" id="KW-0238">DNA-binding</keyword>